<dbReference type="AlphaFoldDB" id="A0A844FRZ4"/>
<organism evidence="2 3">
    <name type="scientific">Sharpea porci</name>
    <dbReference type="NCBI Taxonomy" id="2652286"/>
    <lineage>
        <taxon>Bacteria</taxon>
        <taxon>Bacillati</taxon>
        <taxon>Bacillota</taxon>
        <taxon>Erysipelotrichia</taxon>
        <taxon>Erysipelotrichales</taxon>
        <taxon>Coprobacillaceae</taxon>
        <taxon>Sharpea</taxon>
    </lineage>
</organism>
<protein>
    <submittedName>
        <fullName evidence="2">Uncharacterized protein</fullName>
    </submittedName>
</protein>
<dbReference type="RefSeq" id="WP_154514347.1">
    <property type="nucleotide sequence ID" value="NZ_JAQXUV010000035.1"/>
</dbReference>
<accession>A0A844FRZ4</accession>
<gene>
    <name evidence="2" type="ORF">FYJ79_02265</name>
</gene>
<feature type="region of interest" description="Disordered" evidence="1">
    <location>
        <begin position="48"/>
        <end position="70"/>
    </location>
</feature>
<dbReference type="Proteomes" id="UP000442619">
    <property type="component" value="Unassembled WGS sequence"/>
</dbReference>
<feature type="compositionally biased region" description="Polar residues" evidence="1">
    <location>
        <begin position="61"/>
        <end position="70"/>
    </location>
</feature>
<evidence type="ECO:0000256" key="1">
    <source>
        <dbReference type="SAM" id="MobiDB-lite"/>
    </source>
</evidence>
<comment type="caution">
    <text evidence="2">The sequence shown here is derived from an EMBL/GenBank/DDBJ whole genome shotgun (WGS) entry which is preliminary data.</text>
</comment>
<name>A0A844FRZ4_9FIRM</name>
<evidence type="ECO:0000313" key="3">
    <source>
        <dbReference type="Proteomes" id="UP000442619"/>
    </source>
</evidence>
<feature type="compositionally biased region" description="Basic and acidic residues" evidence="1">
    <location>
        <begin position="48"/>
        <end position="60"/>
    </location>
</feature>
<dbReference type="EMBL" id="VUNM01000002">
    <property type="protein sequence ID" value="MST88415.1"/>
    <property type="molecule type" value="Genomic_DNA"/>
</dbReference>
<proteinExistence type="predicted"/>
<feature type="compositionally biased region" description="Basic and acidic residues" evidence="1">
    <location>
        <begin position="168"/>
        <end position="182"/>
    </location>
</feature>
<keyword evidence="3" id="KW-1185">Reference proteome</keyword>
<feature type="region of interest" description="Disordered" evidence="1">
    <location>
        <begin position="142"/>
        <end position="182"/>
    </location>
</feature>
<evidence type="ECO:0000313" key="2">
    <source>
        <dbReference type="EMBL" id="MST88415.1"/>
    </source>
</evidence>
<sequence length="258" mass="30096">MGWRSWLFGEDDDDVVEEKHDVVDPMVEERLKEKFSSPLIYDDFEEKKEEVKKDKKKETKSTNTVKPVTTKSEPYIMHDIISPIYGVQQQKPVKKTVSKTPGKKKVIKKSDELVQVMSPFFGPANEEDKKKTKFSEKIKETIHKEENLEAQPQEEVVETKTAQPPVVEKQEEVKKEKTPEKKLEKDIDSAQVIDSVENRLRNIASLTEQTDDDLKIVEERTGKFKLDFKKKDDSLIDEIDDNMSLDELMNLYEKKFKD</sequence>
<reference evidence="2 3" key="1">
    <citation type="submission" date="2019-08" db="EMBL/GenBank/DDBJ databases">
        <title>In-depth cultivation of the pig gut microbiome towards novel bacterial diversity and tailored functional studies.</title>
        <authorList>
            <person name="Wylensek D."/>
            <person name="Hitch T.C.A."/>
            <person name="Clavel T."/>
        </authorList>
    </citation>
    <scope>NUCLEOTIDE SEQUENCE [LARGE SCALE GENOMIC DNA]</scope>
    <source>
        <strain evidence="2 3">CA-Schmier-601-WT-3</strain>
    </source>
</reference>